<comment type="pathway">
    <text evidence="18">Nucleotide-sugar biosynthesis; UDP-N-acetyl-alpha-D-glucosamine biosynthesis; N-acetyl-alpha-D-glucosamine 1-phosphate from alpha-D-glucosamine 6-phosphate (route II): step 2/2.</text>
</comment>
<keyword evidence="5 18" id="KW-0808">Transferase</keyword>
<evidence type="ECO:0000256" key="16">
    <source>
        <dbReference type="ARBA" id="ARBA00048493"/>
    </source>
</evidence>
<evidence type="ECO:0000256" key="11">
    <source>
        <dbReference type="ARBA" id="ARBA00022984"/>
    </source>
</evidence>
<keyword evidence="14 18" id="KW-0961">Cell wall biogenesis/degradation</keyword>
<feature type="binding site" evidence="18">
    <location>
        <begin position="8"/>
        <end position="11"/>
    </location>
    <ligand>
        <name>UDP-N-acetyl-alpha-D-glucosamine</name>
        <dbReference type="ChEBI" id="CHEBI:57705"/>
    </ligand>
</feature>
<dbReference type="RefSeq" id="WP_273637879.1">
    <property type="nucleotide sequence ID" value="NZ_JAQQXP010000001.1"/>
</dbReference>
<comment type="pathway">
    <text evidence="18">Nucleotide-sugar biosynthesis; UDP-N-acetyl-alpha-D-glucosamine biosynthesis; UDP-N-acetyl-alpha-D-glucosamine from N-acetyl-alpha-D-glucosamine 1-phosphate: step 1/1.</text>
</comment>
<comment type="cofactor">
    <cofactor evidence="18">
        <name>Mg(2+)</name>
        <dbReference type="ChEBI" id="CHEBI:18420"/>
    </cofactor>
    <text evidence="18">Binds 1 Mg(2+) ion per subunit.</text>
</comment>
<feature type="region of interest" description="Linker" evidence="18">
    <location>
        <begin position="227"/>
        <end position="247"/>
    </location>
</feature>
<evidence type="ECO:0000313" key="22">
    <source>
        <dbReference type="Proteomes" id="UP001218788"/>
    </source>
</evidence>
<dbReference type="Gene3D" id="3.90.550.10">
    <property type="entry name" value="Spore Coat Polysaccharide Biosynthesis Protein SpsA, Chain A"/>
    <property type="match status" value="1"/>
</dbReference>
<keyword evidence="11 18" id="KW-0573">Peptidoglycan synthesis</keyword>
<evidence type="ECO:0000256" key="3">
    <source>
        <dbReference type="ARBA" id="ARBA00007947"/>
    </source>
</evidence>
<gene>
    <name evidence="18 21" type="primary">glmU</name>
    <name evidence="21" type="ORF">OIK42_01840</name>
</gene>
<keyword evidence="6 18" id="KW-0548">Nucleotidyltransferase</keyword>
<dbReference type="EC" id="2.3.1.157" evidence="18"/>
<dbReference type="InterPro" id="IPR050065">
    <property type="entry name" value="GlmU-like"/>
</dbReference>
<evidence type="ECO:0000256" key="12">
    <source>
        <dbReference type="ARBA" id="ARBA00023268"/>
    </source>
</evidence>
<feature type="region of interest" description="N-acetyltransferase" evidence="18">
    <location>
        <begin position="248"/>
        <end position="456"/>
    </location>
</feature>
<dbReference type="InterPro" id="IPR018357">
    <property type="entry name" value="Hexapep_transf_CS"/>
</dbReference>
<dbReference type="InterPro" id="IPR001451">
    <property type="entry name" value="Hexapep"/>
</dbReference>
<feature type="region of interest" description="Pyrophosphorylase" evidence="18">
    <location>
        <begin position="1"/>
        <end position="226"/>
    </location>
</feature>
<dbReference type="InterPro" id="IPR011004">
    <property type="entry name" value="Trimer_LpxA-like_sf"/>
</dbReference>
<comment type="catalytic activity">
    <reaction evidence="16 18">
        <text>N-acetyl-alpha-D-glucosamine 1-phosphate + UTP + H(+) = UDP-N-acetyl-alpha-D-glucosamine + diphosphate</text>
        <dbReference type="Rhea" id="RHEA:13509"/>
        <dbReference type="ChEBI" id="CHEBI:15378"/>
        <dbReference type="ChEBI" id="CHEBI:33019"/>
        <dbReference type="ChEBI" id="CHEBI:46398"/>
        <dbReference type="ChEBI" id="CHEBI:57705"/>
        <dbReference type="ChEBI" id="CHEBI:57776"/>
        <dbReference type="EC" id="2.7.7.23"/>
    </reaction>
</comment>
<dbReference type="Pfam" id="PF12804">
    <property type="entry name" value="NTP_transf_3"/>
    <property type="match status" value="1"/>
</dbReference>
<keyword evidence="22" id="KW-1185">Reference proteome</keyword>
<dbReference type="Gene3D" id="2.160.10.10">
    <property type="entry name" value="Hexapeptide repeat proteins"/>
    <property type="match status" value="1"/>
</dbReference>
<evidence type="ECO:0000256" key="15">
    <source>
        <dbReference type="ARBA" id="ARBA00048247"/>
    </source>
</evidence>
<evidence type="ECO:0000256" key="8">
    <source>
        <dbReference type="ARBA" id="ARBA00022737"/>
    </source>
</evidence>
<dbReference type="InterPro" id="IPR029044">
    <property type="entry name" value="Nucleotide-diphossugar_trans"/>
</dbReference>
<comment type="similarity">
    <text evidence="3 18">In the N-terminal section; belongs to the N-acetylglucosamine-1-phosphate uridyltransferase family.</text>
</comment>
<feature type="binding site" evidence="18">
    <location>
        <position position="166"/>
    </location>
    <ligand>
        <name>UDP-N-acetyl-alpha-D-glucosamine</name>
        <dbReference type="ChEBI" id="CHEBI:57705"/>
    </ligand>
</feature>
<feature type="binding site" evidence="18">
    <location>
        <position position="224"/>
    </location>
    <ligand>
        <name>UDP-N-acetyl-alpha-D-glucosamine</name>
        <dbReference type="ChEBI" id="CHEBI:57705"/>
    </ligand>
</feature>
<dbReference type="GO" id="GO:0019134">
    <property type="term" value="F:glucosamine-1-phosphate N-acetyltransferase activity"/>
    <property type="evidence" value="ECO:0007669"/>
    <property type="project" value="UniProtKB-EC"/>
</dbReference>
<dbReference type="Pfam" id="PF14602">
    <property type="entry name" value="Hexapep_2"/>
    <property type="match status" value="1"/>
</dbReference>
<comment type="catalytic activity">
    <reaction evidence="15 18">
        <text>alpha-D-glucosamine 1-phosphate + acetyl-CoA = N-acetyl-alpha-D-glucosamine 1-phosphate + CoA + H(+)</text>
        <dbReference type="Rhea" id="RHEA:13725"/>
        <dbReference type="ChEBI" id="CHEBI:15378"/>
        <dbReference type="ChEBI" id="CHEBI:57287"/>
        <dbReference type="ChEBI" id="CHEBI:57288"/>
        <dbReference type="ChEBI" id="CHEBI:57776"/>
        <dbReference type="ChEBI" id="CHEBI:58516"/>
        <dbReference type="EC" id="2.3.1.157"/>
    </reaction>
</comment>
<feature type="domain" description="Mannose-1-phosphate guanyltransferase C-terminal" evidence="20">
    <location>
        <begin position="261"/>
        <end position="350"/>
    </location>
</feature>
<organism evidence="21 22">
    <name type="scientific">Alteromonas gilva</name>
    <dbReference type="NCBI Taxonomy" id="2987522"/>
    <lineage>
        <taxon>Bacteria</taxon>
        <taxon>Pseudomonadati</taxon>
        <taxon>Pseudomonadota</taxon>
        <taxon>Gammaproteobacteria</taxon>
        <taxon>Alteromonadales</taxon>
        <taxon>Alteromonadaceae</taxon>
        <taxon>Alteromonas/Salinimonas group</taxon>
        <taxon>Alteromonas</taxon>
    </lineage>
</organism>
<dbReference type="InterPro" id="IPR025877">
    <property type="entry name" value="MobA-like_NTP_Trfase"/>
</dbReference>
<feature type="binding site" evidence="18">
    <location>
        <position position="330"/>
    </location>
    <ligand>
        <name>UDP-N-acetyl-alpha-D-glucosamine</name>
        <dbReference type="ChEBI" id="CHEBI:57705"/>
    </ligand>
</feature>
<dbReference type="InterPro" id="IPR005882">
    <property type="entry name" value="Bifunctional_GlmU"/>
</dbReference>
<dbReference type="HAMAP" id="MF_01631">
    <property type="entry name" value="GlmU"/>
    <property type="match status" value="1"/>
</dbReference>
<evidence type="ECO:0000313" key="21">
    <source>
        <dbReference type="EMBL" id="MDC8829494.1"/>
    </source>
</evidence>
<keyword evidence="12 18" id="KW-0511">Multifunctional enzyme</keyword>
<feature type="binding site" evidence="18">
    <location>
        <position position="437"/>
    </location>
    <ligand>
        <name>acetyl-CoA</name>
        <dbReference type="ChEBI" id="CHEBI:57288"/>
    </ligand>
</feature>
<evidence type="ECO:0000259" key="20">
    <source>
        <dbReference type="Pfam" id="PF25087"/>
    </source>
</evidence>
<dbReference type="Pfam" id="PF25087">
    <property type="entry name" value="GMPPB_C"/>
    <property type="match status" value="1"/>
</dbReference>
<feature type="binding site" evidence="18">
    <location>
        <position position="22"/>
    </location>
    <ligand>
        <name>UDP-N-acetyl-alpha-D-glucosamine</name>
        <dbReference type="ChEBI" id="CHEBI:57705"/>
    </ligand>
</feature>
<evidence type="ECO:0000256" key="6">
    <source>
        <dbReference type="ARBA" id="ARBA00022695"/>
    </source>
</evidence>
<evidence type="ECO:0000259" key="19">
    <source>
        <dbReference type="Pfam" id="PF12804"/>
    </source>
</evidence>
<keyword evidence="4 18" id="KW-0963">Cytoplasm</keyword>
<feature type="binding site" evidence="18">
    <location>
        <position position="363"/>
    </location>
    <ligand>
        <name>UDP-N-acetyl-alpha-D-glucosamine</name>
        <dbReference type="ChEBI" id="CHEBI:57705"/>
    </ligand>
</feature>
<keyword evidence="13 18" id="KW-0012">Acyltransferase</keyword>
<dbReference type="PROSITE" id="PS00101">
    <property type="entry name" value="HEXAPEP_TRANSFERASES"/>
    <property type="match status" value="1"/>
</dbReference>
<dbReference type="CDD" id="cd02540">
    <property type="entry name" value="GT2_GlmU_N_bac"/>
    <property type="match status" value="1"/>
</dbReference>
<comment type="caution">
    <text evidence="18">Lacks conserved residue(s) required for the propagation of feature annotation.</text>
</comment>
<feature type="binding site" evidence="18">
    <location>
        <position position="348"/>
    </location>
    <ligand>
        <name>UDP-N-acetyl-alpha-D-glucosamine</name>
        <dbReference type="ChEBI" id="CHEBI:57705"/>
    </ligand>
</feature>
<comment type="function">
    <text evidence="17 18">Catalyzes the last two sequential reactions in the de novo biosynthetic pathway for UDP-N-acetylglucosamine (UDP-GlcNAc). The C-terminal domain catalyzes the transfer of acetyl group from acetyl coenzyme A to glucosamine-1-phosphate (GlcN-1-P) to produce N-acetylglucosamine-1-phosphate (GlcNAc-1-P), which is converted into UDP-GlcNAc by the transfer of uridine 5-monophosphate (from uridine 5-triphosphate), a reaction catalyzed by the N-terminal domain.</text>
</comment>
<feature type="binding site" evidence="18">
    <location>
        <begin position="383"/>
        <end position="384"/>
    </location>
    <ligand>
        <name>acetyl-CoA</name>
        <dbReference type="ChEBI" id="CHEBI:57288"/>
    </ligand>
</feature>
<evidence type="ECO:0000256" key="1">
    <source>
        <dbReference type="ARBA" id="ARBA00004496"/>
    </source>
</evidence>
<dbReference type="GO" id="GO:0003977">
    <property type="term" value="F:UDP-N-acetylglucosamine diphosphorylase activity"/>
    <property type="evidence" value="ECO:0007669"/>
    <property type="project" value="UniProtKB-EC"/>
</dbReference>
<comment type="pathway">
    <text evidence="18">Bacterial outer membrane biogenesis; LPS lipid A biosynthesis.</text>
</comment>
<keyword evidence="8 18" id="KW-0677">Repeat</keyword>
<feature type="binding site" evidence="18">
    <location>
        <position position="137"/>
    </location>
    <ligand>
        <name>UDP-N-acetyl-alpha-D-glucosamine</name>
        <dbReference type="ChEBI" id="CHEBI:57705"/>
    </ligand>
</feature>
<reference evidence="21 22" key="1">
    <citation type="submission" date="2022-10" db="EMBL/GenBank/DDBJ databases">
        <title>Alteromonas sp. chi3 Genome sequencing.</title>
        <authorList>
            <person name="Park S."/>
        </authorList>
    </citation>
    <scope>NUCLEOTIDE SEQUENCE [LARGE SCALE GENOMIC DNA]</scope>
    <source>
        <strain evidence="22">chi3</strain>
    </source>
</reference>
<feature type="binding site" evidence="18">
    <location>
        <begin position="78"/>
        <end position="79"/>
    </location>
    <ligand>
        <name>UDP-N-acetyl-alpha-D-glucosamine</name>
        <dbReference type="ChEBI" id="CHEBI:57705"/>
    </ligand>
</feature>
<feature type="binding site" evidence="18">
    <location>
        <position position="151"/>
    </location>
    <ligand>
        <name>UDP-N-acetyl-alpha-D-glucosamine</name>
        <dbReference type="ChEBI" id="CHEBI:57705"/>
    </ligand>
</feature>
<comment type="subunit">
    <text evidence="18">Homotrimer.</text>
</comment>
<dbReference type="PANTHER" id="PTHR43584">
    <property type="entry name" value="NUCLEOTIDYL TRANSFERASE"/>
    <property type="match status" value="1"/>
</dbReference>
<keyword evidence="10 18" id="KW-0133">Cell shape</keyword>
<keyword evidence="7 18" id="KW-0479">Metal-binding</keyword>
<comment type="caution">
    <text evidence="21">The sequence shown here is derived from an EMBL/GenBank/DDBJ whole genome shotgun (WGS) entry which is preliminary data.</text>
</comment>
<evidence type="ECO:0000256" key="13">
    <source>
        <dbReference type="ARBA" id="ARBA00023315"/>
    </source>
</evidence>
<evidence type="ECO:0000256" key="10">
    <source>
        <dbReference type="ARBA" id="ARBA00022960"/>
    </source>
</evidence>
<dbReference type="EC" id="2.7.7.23" evidence="18"/>
<keyword evidence="9 18" id="KW-0460">Magnesium</keyword>
<sequence>MAFSVVVLAAGKGTRMKSALPKVLHPVGGEPIVQRIINTVESLDTQAVHLIYGHGGDQLKAGLYGNTINWCLQAEQLGTGHAVMQAAEHINDNEDVMILVGDAPLIKAATLQRLIETKATCDLALLTVNLDDPSGMGRIIRQDNKIVAIVEHKDATEAQKTIREINTGMMMMAGRDLKRWLNALTNHNAQGEYYLTDVIAMAAAEGKNIQAAQPELPVEVEGVNNRVQLARLERTLQRWQAEELMMAGVTLADPQRIDIRGSLTTGEDVFIDVNTVVQGKVTLGNNVRIGPNCILIDCDIADHAVIEANSIVEQASVGPHCSVGPFARLRPGTVLETKAKVGNFVEVKKARLGEGAKANHLTYLGDADIGAHSNIGAGTITCNYDGVNKSKTRIGENAFIGSNSALVAPVEIGAGATVAAGSIITAKVPDDALAVARSKQRNIAGWQRPDKKPSGQ</sequence>
<name>A0ABT5KZ70_9ALTE</name>
<dbReference type="SUPFAM" id="SSF53448">
    <property type="entry name" value="Nucleotide-diphospho-sugar transferases"/>
    <property type="match status" value="1"/>
</dbReference>
<dbReference type="Proteomes" id="UP001218788">
    <property type="component" value="Unassembled WGS sequence"/>
</dbReference>
<feature type="active site" description="Proton acceptor" evidence="18">
    <location>
        <position position="360"/>
    </location>
</feature>
<comment type="similarity">
    <text evidence="2 18">In the C-terminal section; belongs to the transferase hexapeptide repeat family.</text>
</comment>
<dbReference type="SUPFAM" id="SSF51161">
    <property type="entry name" value="Trimeric LpxA-like enzymes"/>
    <property type="match status" value="1"/>
</dbReference>
<evidence type="ECO:0000256" key="17">
    <source>
        <dbReference type="ARBA" id="ARBA00049628"/>
    </source>
</evidence>
<feature type="binding site" evidence="18">
    <location>
        <position position="374"/>
    </location>
    <ligand>
        <name>UDP-N-acetyl-alpha-D-glucosamine</name>
        <dbReference type="ChEBI" id="CHEBI:57705"/>
    </ligand>
</feature>
<evidence type="ECO:0000256" key="9">
    <source>
        <dbReference type="ARBA" id="ARBA00022842"/>
    </source>
</evidence>
<feature type="binding site" evidence="18">
    <location>
        <position position="377"/>
    </location>
    <ligand>
        <name>acetyl-CoA</name>
        <dbReference type="ChEBI" id="CHEBI:57288"/>
    </ligand>
</feature>
<evidence type="ECO:0000256" key="7">
    <source>
        <dbReference type="ARBA" id="ARBA00022723"/>
    </source>
</evidence>
<dbReference type="NCBIfam" id="NF010933">
    <property type="entry name" value="PRK14353.1"/>
    <property type="match status" value="1"/>
</dbReference>
<dbReference type="InterPro" id="IPR038009">
    <property type="entry name" value="GlmU_C_LbH"/>
</dbReference>
<feature type="binding site" evidence="18">
    <location>
        <position position="402"/>
    </location>
    <ligand>
        <name>acetyl-CoA</name>
        <dbReference type="ChEBI" id="CHEBI:57288"/>
    </ligand>
</feature>
<evidence type="ECO:0000256" key="18">
    <source>
        <dbReference type="HAMAP-Rule" id="MF_01631"/>
    </source>
</evidence>
<dbReference type="EMBL" id="JAQQXP010000001">
    <property type="protein sequence ID" value="MDC8829494.1"/>
    <property type="molecule type" value="Genomic_DNA"/>
</dbReference>
<evidence type="ECO:0000256" key="5">
    <source>
        <dbReference type="ARBA" id="ARBA00022679"/>
    </source>
</evidence>
<protein>
    <recommendedName>
        <fullName evidence="18">Bifunctional protein GlmU</fullName>
    </recommendedName>
    <domain>
        <recommendedName>
            <fullName evidence="18">UDP-N-acetylglucosamine pyrophosphorylase</fullName>
            <ecNumber evidence="18">2.7.7.23</ecNumber>
        </recommendedName>
        <alternativeName>
            <fullName evidence="18">N-acetylglucosamine-1-phosphate uridyltransferase</fullName>
        </alternativeName>
    </domain>
    <domain>
        <recommendedName>
            <fullName evidence="18">Glucosamine-1-phosphate N-acetyltransferase</fullName>
            <ecNumber evidence="18">2.3.1.157</ecNumber>
        </recommendedName>
    </domain>
</protein>
<evidence type="ECO:0000256" key="14">
    <source>
        <dbReference type="ARBA" id="ARBA00023316"/>
    </source>
</evidence>
<evidence type="ECO:0000256" key="2">
    <source>
        <dbReference type="ARBA" id="ARBA00007707"/>
    </source>
</evidence>
<dbReference type="CDD" id="cd03353">
    <property type="entry name" value="LbH_GlmU_C"/>
    <property type="match status" value="1"/>
</dbReference>
<dbReference type="InterPro" id="IPR056729">
    <property type="entry name" value="GMPPB_C"/>
</dbReference>
<dbReference type="NCBIfam" id="TIGR01173">
    <property type="entry name" value="glmU"/>
    <property type="match status" value="1"/>
</dbReference>
<dbReference type="PANTHER" id="PTHR43584:SF3">
    <property type="entry name" value="BIFUNCTIONAL PROTEIN GLMU"/>
    <property type="match status" value="1"/>
</dbReference>
<feature type="binding site" evidence="18">
    <location>
        <position position="420"/>
    </location>
    <ligand>
        <name>acetyl-CoA</name>
        <dbReference type="ChEBI" id="CHEBI:57288"/>
    </ligand>
</feature>
<accession>A0ABT5KZ70</accession>
<feature type="binding site" evidence="18">
    <location>
        <position position="102"/>
    </location>
    <ligand>
        <name>Mg(2+)</name>
        <dbReference type="ChEBI" id="CHEBI:18420"/>
    </ligand>
</feature>
<feature type="binding site" evidence="18">
    <location>
        <position position="73"/>
    </location>
    <ligand>
        <name>UDP-N-acetyl-alpha-D-glucosamine</name>
        <dbReference type="ChEBI" id="CHEBI:57705"/>
    </ligand>
</feature>
<proteinExistence type="inferred from homology"/>
<comment type="subcellular location">
    <subcellularLocation>
        <location evidence="1 18">Cytoplasm</location>
    </subcellularLocation>
</comment>
<feature type="binding site" evidence="18">
    <location>
        <position position="224"/>
    </location>
    <ligand>
        <name>Mg(2+)</name>
        <dbReference type="ChEBI" id="CHEBI:18420"/>
    </ligand>
</feature>
<feature type="domain" description="MobA-like NTP transferase" evidence="19">
    <location>
        <begin position="5"/>
        <end position="126"/>
    </location>
</feature>
<evidence type="ECO:0000256" key="4">
    <source>
        <dbReference type="ARBA" id="ARBA00022490"/>
    </source>
</evidence>